<dbReference type="GO" id="GO:0006281">
    <property type="term" value="P:DNA repair"/>
    <property type="evidence" value="ECO:0007669"/>
    <property type="project" value="UniProtKB-KW"/>
</dbReference>
<dbReference type="SUPFAM" id="SSF52540">
    <property type="entry name" value="P-loop containing nucleoside triphosphate hydrolases"/>
    <property type="match status" value="1"/>
</dbReference>
<dbReference type="CDD" id="cd22318">
    <property type="entry name" value="DNA2_N-like"/>
    <property type="match status" value="1"/>
</dbReference>
<feature type="compositionally biased region" description="Basic and acidic residues" evidence="21">
    <location>
        <begin position="49"/>
        <end position="60"/>
    </location>
</feature>
<evidence type="ECO:0000259" key="22">
    <source>
        <dbReference type="Pfam" id="PF08696"/>
    </source>
</evidence>
<dbReference type="InterPro" id="IPR041677">
    <property type="entry name" value="DNA2/NAM7_AAA_11"/>
</dbReference>
<keyword evidence="10 20" id="KW-0378">Hydrolase</keyword>
<dbReference type="EC" id="3.1.-.-" evidence="20"/>
<reference evidence="25 26" key="1">
    <citation type="journal article" date="2018" name="Evol. Lett.">
        <title>Horizontal gene cluster transfer increased hallucinogenic mushroom diversity.</title>
        <authorList>
            <person name="Reynolds H.T."/>
            <person name="Vijayakumar V."/>
            <person name="Gluck-Thaler E."/>
            <person name="Korotkin H.B."/>
            <person name="Matheny P.B."/>
            <person name="Slot J.C."/>
        </authorList>
    </citation>
    <scope>NUCLEOTIDE SEQUENCE [LARGE SCALE GENOMIC DNA]</scope>
    <source>
        <strain evidence="25 26">2629</strain>
    </source>
</reference>
<evidence type="ECO:0000256" key="12">
    <source>
        <dbReference type="ARBA" id="ARBA00022840"/>
    </source>
</evidence>
<keyword evidence="20" id="KW-0158">Chromosome</keyword>
<dbReference type="PANTHER" id="PTHR10887">
    <property type="entry name" value="DNA2/NAM7 HELICASE FAMILY"/>
    <property type="match status" value="1"/>
</dbReference>
<proteinExistence type="inferred from homology"/>
<keyword evidence="13 20" id="KW-0408">Iron</keyword>
<dbReference type="Proteomes" id="UP000284842">
    <property type="component" value="Unassembled WGS sequence"/>
</dbReference>
<feature type="region of interest" description="Disordered" evidence="21">
    <location>
        <begin position="213"/>
        <end position="255"/>
    </location>
</feature>
<dbReference type="GO" id="GO:0005524">
    <property type="term" value="F:ATP binding"/>
    <property type="evidence" value="ECO:0007669"/>
    <property type="project" value="UniProtKB-UniRule"/>
</dbReference>
<evidence type="ECO:0000256" key="20">
    <source>
        <dbReference type="RuleBase" id="RU367041"/>
    </source>
</evidence>
<feature type="domain" description="DNA replication factor Dna2 N-terminal" evidence="22">
    <location>
        <begin position="371"/>
        <end position="592"/>
    </location>
</feature>
<evidence type="ECO:0000256" key="1">
    <source>
        <dbReference type="ARBA" id="ARBA00001966"/>
    </source>
</evidence>
<evidence type="ECO:0000313" key="25">
    <source>
        <dbReference type="EMBL" id="PPR05940.1"/>
    </source>
</evidence>
<dbReference type="CDD" id="cd18041">
    <property type="entry name" value="DEXXQc_DNA2"/>
    <property type="match status" value="1"/>
</dbReference>
<keyword evidence="18 20" id="KW-0511">Multifunctional enzyme</keyword>
<feature type="region of interest" description="Disordered" evidence="21">
    <location>
        <begin position="539"/>
        <end position="559"/>
    </location>
</feature>
<dbReference type="Gene3D" id="3.40.50.300">
    <property type="entry name" value="P-loop containing nucleotide triphosphate hydrolases"/>
    <property type="match status" value="2"/>
</dbReference>
<protein>
    <recommendedName>
        <fullName evidence="20">DNA replication ATP-dependent helicase/nuclease</fullName>
        <ecNumber evidence="20">3.1.-.-</ecNumber>
        <ecNumber evidence="20">3.6.4.12</ecNumber>
    </recommendedName>
</protein>
<evidence type="ECO:0000256" key="3">
    <source>
        <dbReference type="ARBA" id="ARBA00022485"/>
    </source>
</evidence>
<evidence type="ECO:0000256" key="2">
    <source>
        <dbReference type="ARBA" id="ARBA00007913"/>
    </source>
</evidence>
<dbReference type="GO" id="GO:0033567">
    <property type="term" value="P:DNA replication, Okazaki fragment processing"/>
    <property type="evidence" value="ECO:0007669"/>
    <property type="project" value="UniProtKB-UniRule"/>
</dbReference>
<comment type="cofactor">
    <cofactor evidence="1">
        <name>[4Fe-4S] cluster</name>
        <dbReference type="ChEBI" id="CHEBI:49883"/>
    </cofactor>
</comment>
<dbReference type="InterPro" id="IPR026851">
    <property type="entry name" value="Dna2/JHS1_DEXXQ-box"/>
</dbReference>
<dbReference type="InterPro" id="IPR045055">
    <property type="entry name" value="DNA2/NAM7-like"/>
</dbReference>
<evidence type="ECO:0000256" key="11">
    <source>
        <dbReference type="ARBA" id="ARBA00022806"/>
    </source>
</evidence>
<comment type="subcellular location">
    <subcellularLocation>
        <location evidence="20">Nucleus</location>
    </subcellularLocation>
    <subcellularLocation>
        <location evidence="20">Chromosome</location>
    </subcellularLocation>
</comment>
<evidence type="ECO:0000256" key="6">
    <source>
        <dbReference type="ARBA" id="ARBA00022723"/>
    </source>
</evidence>
<evidence type="ECO:0000256" key="5">
    <source>
        <dbReference type="ARBA" id="ARBA00022722"/>
    </source>
</evidence>
<evidence type="ECO:0000256" key="17">
    <source>
        <dbReference type="ARBA" id="ARBA00023242"/>
    </source>
</evidence>
<dbReference type="GO" id="GO:0017108">
    <property type="term" value="F:5'-flap endonuclease activity"/>
    <property type="evidence" value="ECO:0007669"/>
    <property type="project" value="UniProtKB-UniRule"/>
</dbReference>
<keyword evidence="7 20" id="KW-0547">Nucleotide-binding</keyword>
<feature type="region of interest" description="Disordered" evidence="21">
    <location>
        <begin position="1"/>
        <end position="74"/>
    </location>
</feature>
<keyword evidence="26" id="KW-1185">Reference proteome</keyword>
<evidence type="ECO:0000256" key="21">
    <source>
        <dbReference type="SAM" id="MobiDB-lite"/>
    </source>
</evidence>
<comment type="function">
    <text evidence="20">Key enzyme involved in DNA replication and DNA repair. Involved in Okazaki fragments processing by cleaving long flaps that escape FEN1: flaps that are longer than 27 nucleotides are coated by replication protein A complex (RPA), leading to recruit DNA2 which cleaves the flap until it is too short to bind RPA and becomes a substrate for FEN1. Also involved in 5'-end resection of DNA during double-strand break (DSB) repair by mediating the cleavage of 5'-ssDNA.</text>
</comment>
<dbReference type="EMBL" id="NHTK01000731">
    <property type="protein sequence ID" value="PPR05940.1"/>
    <property type="molecule type" value="Genomic_DNA"/>
</dbReference>
<dbReference type="FunCoup" id="A0A409YSG3">
    <property type="interactions" value="340"/>
</dbReference>
<evidence type="ECO:0000256" key="8">
    <source>
        <dbReference type="ARBA" id="ARBA00022759"/>
    </source>
</evidence>
<dbReference type="GO" id="GO:0071932">
    <property type="term" value="P:replication fork reversal"/>
    <property type="evidence" value="ECO:0007669"/>
    <property type="project" value="TreeGrafter"/>
</dbReference>
<keyword evidence="17 20" id="KW-0539">Nucleus</keyword>
<dbReference type="GO" id="GO:0005737">
    <property type="term" value="C:cytoplasm"/>
    <property type="evidence" value="ECO:0007669"/>
    <property type="project" value="TreeGrafter"/>
</dbReference>
<comment type="caution">
    <text evidence="25">The sequence shown here is derived from an EMBL/GenBank/DDBJ whole genome shotgun (WGS) entry which is preliminary data.</text>
</comment>
<keyword evidence="3 20" id="KW-0004">4Fe-4S</keyword>
<dbReference type="InterPro" id="IPR027417">
    <property type="entry name" value="P-loop_NTPase"/>
</dbReference>
<feature type="compositionally biased region" description="Basic and acidic residues" evidence="21">
    <location>
        <begin position="702"/>
        <end position="723"/>
    </location>
</feature>
<evidence type="ECO:0000256" key="10">
    <source>
        <dbReference type="ARBA" id="ARBA00022801"/>
    </source>
</evidence>
<evidence type="ECO:0000256" key="15">
    <source>
        <dbReference type="ARBA" id="ARBA00023125"/>
    </source>
</evidence>
<keyword evidence="11 20" id="KW-0347">Helicase</keyword>
<keyword evidence="9 20" id="KW-0227">DNA damage</keyword>
<dbReference type="GO" id="GO:0051539">
    <property type="term" value="F:4 iron, 4 sulfur cluster binding"/>
    <property type="evidence" value="ECO:0007669"/>
    <property type="project" value="UniProtKB-UniRule"/>
</dbReference>
<evidence type="ECO:0000256" key="14">
    <source>
        <dbReference type="ARBA" id="ARBA00023014"/>
    </source>
</evidence>
<dbReference type="GO" id="GO:0003677">
    <property type="term" value="F:DNA binding"/>
    <property type="evidence" value="ECO:0007669"/>
    <property type="project" value="UniProtKB-UniRule"/>
</dbReference>
<evidence type="ECO:0000313" key="26">
    <source>
        <dbReference type="Proteomes" id="UP000284842"/>
    </source>
</evidence>
<comment type="similarity">
    <text evidence="2 20">Belongs to the DNA2/NAM7 helicase family.</text>
</comment>
<dbReference type="GO" id="GO:0017116">
    <property type="term" value="F:single-stranded DNA helicase activity"/>
    <property type="evidence" value="ECO:0007669"/>
    <property type="project" value="UniProtKB-UniRule"/>
</dbReference>
<keyword evidence="15 20" id="KW-0238">DNA-binding</keyword>
<feature type="domain" description="DNA2/NAM7 helicase helicase" evidence="23">
    <location>
        <begin position="1026"/>
        <end position="1126"/>
    </location>
</feature>
<dbReference type="CDD" id="cd18808">
    <property type="entry name" value="SF1_C_Upf1"/>
    <property type="match status" value="1"/>
</dbReference>
<dbReference type="GO" id="GO:0046872">
    <property type="term" value="F:metal ion binding"/>
    <property type="evidence" value="ECO:0007669"/>
    <property type="project" value="UniProtKB-UniRule"/>
</dbReference>
<dbReference type="PANTHER" id="PTHR10887:SF433">
    <property type="entry name" value="DNA REPLICATION ATP-DEPENDENT HELICASE_NUCLEASE DNA2"/>
    <property type="match status" value="1"/>
</dbReference>
<evidence type="ECO:0000256" key="16">
    <source>
        <dbReference type="ARBA" id="ARBA00023204"/>
    </source>
</evidence>
<dbReference type="GO" id="GO:0005634">
    <property type="term" value="C:nucleus"/>
    <property type="evidence" value="ECO:0007669"/>
    <property type="project" value="UniProtKB-SubCell"/>
</dbReference>
<accession>A0A409YSG3</accession>
<evidence type="ECO:0000256" key="13">
    <source>
        <dbReference type="ARBA" id="ARBA00023004"/>
    </source>
</evidence>
<keyword evidence="5 20" id="KW-0540">Nuclease</keyword>
<keyword evidence="16 20" id="KW-0234">DNA repair</keyword>
<dbReference type="GO" id="GO:0016887">
    <property type="term" value="F:ATP hydrolysis activity"/>
    <property type="evidence" value="ECO:0007669"/>
    <property type="project" value="RHEA"/>
</dbReference>
<dbReference type="Pfam" id="PF08696">
    <property type="entry name" value="Dna2"/>
    <property type="match status" value="1"/>
</dbReference>
<dbReference type="InParanoid" id="A0A409YSG3"/>
<dbReference type="InterPro" id="IPR014808">
    <property type="entry name" value="DNA_replication_fac_Dna2_N"/>
</dbReference>
<evidence type="ECO:0000256" key="9">
    <source>
        <dbReference type="ARBA" id="ARBA00022763"/>
    </source>
</evidence>
<comment type="catalytic activity">
    <reaction evidence="19 20">
        <text>ATP + H2O = ADP + phosphate + H(+)</text>
        <dbReference type="Rhea" id="RHEA:13065"/>
        <dbReference type="ChEBI" id="CHEBI:15377"/>
        <dbReference type="ChEBI" id="CHEBI:15378"/>
        <dbReference type="ChEBI" id="CHEBI:30616"/>
        <dbReference type="ChEBI" id="CHEBI:43474"/>
        <dbReference type="ChEBI" id="CHEBI:456216"/>
        <dbReference type="EC" id="3.6.4.12"/>
    </reaction>
</comment>
<feature type="compositionally biased region" description="Low complexity" evidence="21">
    <location>
        <begin position="28"/>
        <end position="45"/>
    </location>
</feature>
<dbReference type="EC" id="3.6.4.12" evidence="20"/>
<evidence type="ECO:0000259" key="24">
    <source>
        <dbReference type="Pfam" id="PF13087"/>
    </source>
</evidence>
<feature type="compositionally biased region" description="Polar residues" evidence="21">
    <location>
        <begin position="539"/>
        <end position="555"/>
    </location>
</feature>
<gene>
    <name evidence="25" type="ORF">CVT24_006662</name>
</gene>
<dbReference type="InterPro" id="IPR011604">
    <property type="entry name" value="PDDEXK-like_dom_sf"/>
</dbReference>
<dbReference type="Pfam" id="PF13086">
    <property type="entry name" value="AAA_11"/>
    <property type="match status" value="2"/>
</dbReference>
<evidence type="ECO:0000256" key="4">
    <source>
        <dbReference type="ARBA" id="ARBA00022705"/>
    </source>
</evidence>
<feature type="region of interest" description="Disordered" evidence="21">
    <location>
        <begin position="1497"/>
        <end position="1530"/>
    </location>
</feature>
<dbReference type="InterPro" id="IPR041679">
    <property type="entry name" value="DNA2/NAM7-like_C"/>
</dbReference>
<evidence type="ECO:0000256" key="7">
    <source>
        <dbReference type="ARBA" id="ARBA00022741"/>
    </source>
</evidence>
<dbReference type="FunFam" id="3.40.50.300:FF:001170">
    <property type="entry name" value="DNA replication helicase Dna2"/>
    <property type="match status" value="1"/>
</dbReference>
<keyword evidence="14 20" id="KW-0411">Iron-sulfur</keyword>
<evidence type="ECO:0000256" key="18">
    <source>
        <dbReference type="ARBA" id="ARBA00023268"/>
    </source>
</evidence>
<dbReference type="Gene3D" id="3.90.320.10">
    <property type="match status" value="1"/>
</dbReference>
<feature type="domain" description="DNA2/NAM7 helicase helicase" evidence="23">
    <location>
        <begin position="1135"/>
        <end position="1196"/>
    </location>
</feature>
<keyword evidence="12 20" id="KW-0067">ATP-binding</keyword>
<organism evidence="25 26">
    <name type="scientific">Panaeolus cyanescens</name>
    <dbReference type="NCBI Taxonomy" id="181874"/>
    <lineage>
        <taxon>Eukaryota</taxon>
        <taxon>Fungi</taxon>
        <taxon>Dikarya</taxon>
        <taxon>Basidiomycota</taxon>
        <taxon>Agaricomycotina</taxon>
        <taxon>Agaricomycetes</taxon>
        <taxon>Agaricomycetidae</taxon>
        <taxon>Agaricales</taxon>
        <taxon>Agaricineae</taxon>
        <taxon>Galeropsidaceae</taxon>
        <taxon>Panaeolus</taxon>
    </lineage>
</organism>
<keyword evidence="8" id="KW-0255">Endonuclease</keyword>
<dbReference type="OrthoDB" id="6513042at2759"/>
<evidence type="ECO:0000256" key="19">
    <source>
        <dbReference type="ARBA" id="ARBA00047995"/>
    </source>
</evidence>
<feature type="compositionally biased region" description="Low complexity" evidence="21">
    <location>
        <begin position="213"/>
        <end position="239"/>
    </location>
</feature>
<keyword evidence="4 20" id="KW-0235">DNA replication</keyword>
<keyword evidence="6 20" id="KW-0479">Metal-binding</keyword>
<dbReference type="Pfam" id="PF13087">
    <property type="entry name" value="AAA_12"/>
    <property type="match status" value="1"/>
</dbReference>
<dbReference type="InterPro" id="IPR047187">
    <property type="entry name" value="SF1_C_Upf1"/>
</dbReference>
<sequence>MPPRIKKSKAGKDASTSKQKNTLVHYFSNATSNASASTSNKPTTTLKAQRKDSSKVKSVDLPKAPKKTKTEKENSTVLDDVLDLTMEDEPTAVQINADDVLDLTLVDDDEVMEILATVKGPDMAPKANTLTIRSDENVDSLSELLLLSSPTMPVDLLPTPVMSRASSPEPLPNIKEDEEAEFMNRLMQSLDSGENSSTASASTSILSVSSFSSLPDSAASTAPTSRTSSIQSISSTKSSPEIDVPLEHPMDPTTADVDMTDFLAGSENWDLDDFAMTPVKPKARPPLSNTNDTPKYFATSKGKERELDAVDAVNTDLQKALLQFNKCNDEQADLTNAPCTRCVVDTSEHVYDENLAKWRKTLTVRVQEEGKDKSTALVHLYDDWYFLEVTTGDTINVIGQFTNSPGGERSIALTVASHNLIIIHPDILLTATTLASAPNCARRPLLASLLRDTTSAAGRATPALVYGSLLHIVAQKALVANDWSLPSLNKWIDEAVTGQEGLTMLLSMGEGGNEQVARKDVTERAKGLVGFGNRYMSFSSAQTEPGPESTVSDSRTGPWDQPARLRINSVVDVEEDVWSPRWGMKGKIDATVLATLYESPPLAGAPKSSKMVPSSTTTPYTLPLPLELKTGRASTGMEHRAQTMLYTLLLSERYGVPVKDGLLFYTQKEDGEAVRIPRGWHEIKGLVGVRNGVAGWLWKRTKQGDSKKNKKEKAGPNDDKPREIEDEGAFLPAPVDQEWLCKKCYTLNSCLLFRRTHPDFEDHNGVSKMKPIPTWLEETYTSRTGHITDNRAAFFRKWERLLSLEERDSMKLRTEIWTTSVKSREESGRCLGGMVLADDVKGEGGEDTKTLAHALRRFTHTFRRRESSRNTADGPAVEVVIDEHPSSTKPNFSSLLDGSFNVGDPIVVSAEPDLLAIAQGFVLELTTDRIVVGVDHEVTDAYVRARLAGRGLDLDYSTKAIFRIDKDELSGSMARVRNNLAQLFYVEGDKKLLELVVDLRPPTFDLEVQDDSRFRSNTTTTSSFSLNSSQEAAMRKVLAAEDYALILGMPGTGKTTVIAALIHELVKRGKTVLLSSYTHSAVDTILGKVVGNGDVDFGILRLGNVDKVHPSVRQYTLDARRQARTVEELERQLCSPPVVATTCLSVEHALFTRRTFDYCIVDEASQITLPTCLGPIRFADKFVLVGDHYQLPPLVKNPLARAGGLDVSLFKRLSDAHPSAVVDLCYQYRMNEDIMLLSNKLIYSSRLKTGNAEVAARTLEVPHRNRVMERLHKGIEEITQCGLVSEKTCWIGKLMEESTKAVFVDTDLVPALESRVGNLPQNLGEANMICHLVKSLIEGGVRPSQIGVLSLYRQQVKVLQHLLEEVNIQSGDETERVEVLTTDRSQGRDKDCIIISLVRSNKGSHTGELVRDWRRMNVAFTRARKKLVIFGSRKTLEGEPLLKEFFELMDGKGWIVRPVQGADSVHEAHFKGQSHTSHIQPPNTLPPLMQTVLSSRKRVAEDDSGLVPSTPTRGSRQIPGKMTPRSASMPMLIHSTKSGDVVDHIEDEPENVQGVRPMKRLRVTPEKVGDVLRDLNW</sequence>
<name>A0A409YSG3_9AGAR</name>
<feature type="domain" description="DNA2/NAM7 helicase-like C-terminal" evidence="24">
    <location>
        <begin position="1205"/>
        <end position="1433"/>
    </location>
</feature>
<dbReference type="STRING" id="181874.A0A409YSG3"/>
<evidence type="ECO:0000259" key="23">
    <source>
        <dbReference type="Pfam" id="PF13086"/>
    </source>
</evidence>
<feature type="region of interest" description="Disordered" evidence="21">
    <location>
        <begin position="701"/>
        <end position="724"/>
    </location>
</feature>
<dbReference type="GO" id="GO:0005694">
    <property type="term" value="C:chromosome"/>
    <property type="evidence" value="ECO:0007669"/>
    <property type="project" value="UniProtKB-SubCell"/>
</dbReference>
<dbReference type="FunFam" id="3.40.50.300:FF:000789">
    <property type="entry name" value="DNA replication ATP-dependent helicase/nuclease DNA2"/>
    <property type="match status" value="1"/>
</dbReference>